<keyword evidence="6" id="KW-0238">DNA-binding</keyword>
<dbReference type="Gene3D" id="1.10.2020.20">
    <property type="match status" value="1"/>
</dbReference>
<dbReference type="EMBL" id="SMOL01000120">
    <property type="protein sequence ID" value="KAB2632377.1"/>
    <property type="molecule type" value="Genomic_DNA"/>
</dbReference>
<dbReference type="InterPro" id="IPR044867">
    <property type="entry name" value="DEUBAD_dom"/>
</dbReference>
<dbReference type="OrthoDB" id="515401at2759"/>
<comment type="caution">
    <text evidence="15">The sequence shown here is derived from an EMBL/GenBank/DDBJ whole genome shotgun (WGS) entry which is preliminary data.</text>
</comment>
<evidence type="ECO:0000256" key="2">
    <source>
        <dbReference type="ARBA" id="ARBA00022723"/>
    </source>
</evidence>
<protein>
    <submittedName>
        <fullName evidence="15">GATA transcription factor 26-like</fullName>
    </submittedName>
</protein>
<evidence type="ECO:0000256" key="12">
    <source>
        <dbReference type="SAM" id="MobiDB-lite"/>
    </source>
</evidence>
<evidence type="ECO:0000256" key="11">
    <source>
        <dbReference type="PROSITE-ProRule" id="PRU00094"/>
    </source>
</evidence>
<dbReference type="GO" id="GO:0005634">
    <property type="term" value="C:nucleus"/>
    <property type="evidence" value="ECO:0007669"/>
    <property type="project" value="UniProtKB-SubCell"/>
</dbReference>
<dbReference type="Pfam" id="PF13919">
    <property type="entry name" value="ASXH"/>
    <property type="match status" value="1"/>
</dbReference>
<feature type="domain" description="DEUBAD" evidence="14">
    <location>
        <begin position="295"/>
        <end position="403"/>
    </location>
</feature>
<dbReference type="Pfam" id="PF00320">
    <property type="entry name" value="GATA"/>
    <property type="match status" value="1"/>
</dbReference>
<accession>A0A5N5HZT6</accession>
<dbReference type="PROSITE" id="PS51916">
    <property type="entry name" value="DEUBAD"/>
    <property type="match status" value="1"/>
</dbReference>
<evidence type="ECO:0000256" key="3">
    <source>
        <dbReference type="ARBA" id="ARBA00022771"/>
    </source>
</evidence>
<dbReference type="AlphaFoldDB" id="A0A5N5HZT6"/>
<keyword evidence="8" id="KW-0539">Nucleus</keyword>
<keyword evidence="4" id="KW-0862">Zinc</keyword>
<dbReference type="GO" id="GO:0006355">
    <property type="term" value="P:regulation of DNA-templated transcription"/>
    <property type="evidence" value="ECO:0007669"/>
    <property type="project" value="InterPro"/>
</dbReference>
<proteinExistence type="inferred from homology"/>
<keyword evidence="7" id="KW-0804">Transcription</keyword>
<evidence type="ECO:0000259" key="14">
    <source>
        <dbReference type="PROSITE" id="PS51916"/>
    </source>
</evidence>
<dbReference type="InterPro" id="IPR038108">
    <property type="entry name" value="RPN13_DEUBAD_sf"/>
</dbReference>
<dbReference type="InterPro" id="IPR013088">
    <property type="entry name" value="Znf_NHR/GATA"/>
</dbReference>
<evidence type="ECO:0000256" key="7">
    <source>
        <dbReference type="ARBA" id="ARBA00023163"/>
    </source>
</evidence>
<evidence type="ECO:0000256" key="8">
    <source>
        <dbReference type="ARBA" id="ARBA00023242"/>
    </source>
</evidence>
<dbReference type="SMART" id="SM00401">
    <property type="entry name" value="ZnF_GATA"/>
    <property type="match status" value="1"/>
</dbReference>
<keyword evidence="2" id="KW-0479">Metal-binding</keyword>
<comment type="function">
    <text evidence="9">Transcriptional regulator that specifically binds 5'-GATA-3' or 5'-GAT-3' motifs within gene promoters.</text>
</comment>
<dbReference type="InterPro" id="IPR000679">
    <property type="entry name" value="Znf_GATA"/>
</dbReference>
<dbReference type="CDD" id="cd00202">
    <property type="entry name" value="ZnF_GATA"/>
    <property type="match status" value="1"/>
</dbReference>
<dbReference type="InterPro" id="IPR028020">
    <property type="entry name" value="ASX_DEUBAD_dom"/>
</dbReference>
<feature type="compositionally biased region" description="Low complexity" evidence="12">
    <location>
        <begin position="112"/>
        <end position="124"/>
    </location>
</feature>
<dbReference type="Proteomes" id="UP000327157">
    <property type="component" value="Chromosome 6"/>
</dbReference>
<evidence type="ECO:0000256" key="6">
    <source>
        <dbReference type="ARBA" id="ARBA00023125"/>
    </source>
</evidence>
<dbReference type="PANTHER" id="PTHR46855">
    <property type="entry name" value="OSJNBB0038F03.10 PROTEIN"/>
    <property type="match status" value="1"/>
</dbReference>
<evidence type="ECO:0000259" key="13">
    <source>
        <dbReference type="PROSITE" id="PS50114"/>
    </source>
</evidence>
<evidence type="ECO:0000256" key="4">
    <source>
        <dbReference type="ARBA" id="ARBA00022833"/>
    </source>
</evidence>
<feature type="domain" description="GATA-type" evidence="13">
    <location>
        <begin position="7"/>
        <end position="40"/>
    </location>
</feature>
<reference evidence="16" key="2">
    <citation type="submission" date="2019-10" db="EMBL/GenBank/DDBJ databases">
        <title>A de novo genome assembly of a pear dwarfing rootstock.</title>
        <authorList>
            <person name="Wang F."/>
            <person name="Wang J."/>
            <person name="Li S."/>
            <person name="Zhang Y."/>
            <person name="Fang M."/>
            <person name="Ma L."/>
            <person name="Zhao Y."/>
            <person name="Jiang S."/>
        </authorList>
    </citation>
    <scope>NUCLEOTIDE SEQUENCE [LARGE SCALE GENOMIC DNA]</scope>
</reference>
<reference evidence="15 16" key="3">
    <citation type="submission" date="2019-11" db="EMBL/GenBank/DDBJ databases">
        <title>A de novo genome assembly of a pear dwarfing rootstock.</title>
        <authorList>
            <person name="Wang F."/>
            <person name="Wang J."/>
            <person name="Li S."/>
            <person name="Zhang Y."/>
            <person name="Fang M."/>
            <person name="Ma L."/>
            <person name="Zhao Y."/>
            <person name="Jiang S."/>
        </authorList>
    </citation>
    <scope>NUCLEOTIDE SEQUENCE [LARGE SCALE GENOMIC DNA]</scope>
    <source>
        <strain evidence="15">S2</strain>
        <tissue evidence="15">Leaf</tissue>
    </source>
</reference>
<evidence type="ECO:0000256" key="9">
    <source>
        <dbReference type="ARBA" id="ARBA00037539"/>
    </source>
</evidence>
<dbReference type="SUPFAM" id="SSF57716">
    <property type="entry name" value="Glucocorticoid receptor-like (DNA-binding domain)"/>
    <property type="match status" value="1"/>
</dbReference>
<dbReference type="PANTHER" id="PTHR46855:SF1">
    <property type="entry name" value="GATA TRANSCRIPTION FACTOR 26"/>
    <property type="match status" value="1"/>
</dbReference>
<keyword evidence="5" id="KW-0805">Transcription regulation</keyword>
<organism evidence="15 16">
    <name type="scientific">Pyrus ussuriensis x Pyrus communis</name>
    <dbReference type="NCBI Taxonomy" id="2448454"/>
    <lineage>
        <taxon>Eukaryota</taxon>
        <taxon>Viridiplantae</taxon>
        <taxon>Streptophyta</taxon>
        <taxon>Embryophyta</taxon>
        <taxon>Tracheophyta</taxon>
        <taxon>Spermatophyta</taxon>
        <taxon>Magnoliopsida</taxon>
        <taxon>eudicotyledons</taxon>
        <taxon>Gunneridae</taxon>
        <taxon>Pentapetalae</taxon>
        <taxon>rosids</taxon>
        <taxon>fabids</taxon>
        <taxon>Rosales</taxon>
        <taxon>Rosaceae</taxon>
        <taxon>Amygdaloideae</taxon>
        <taxon>Maleae</taxon>
        <taxon>Pyrus</taxon>
    </lineage>
</organism>
<evidence type="ECO:0000256" key="5">
    <source>
        <dbReference type="ARBA" id="ARBA00023015"/>
    </source>
</evidence>
<sequence>MGKQGPCYHCGVTSTPLWRNGPPDKPVLCNACGSRWRTKGTLVNYTPLHARAEPDDIEDHRVSRVKSISVNKNKEIKLVKRKQNPESMVIGGVNSDYSHGFRKIIEEDKSNRSSSGSAVSNSESCAQFGSGDASDLTGPAQSMVWDSMVPSRKRTCIGRLKPSPVEKLTKDLYTILHEQQSSCFSGSSEEDLLFESETPMVSVEIGHGSVLIRHPNSIAREEESEASSISVDNKQCLANEVYSHSATRFVHNNKGVNMASTVSGRMNNVAGQGMQHEPLKRDKSQLDNFQILGNHNSPLRHVDLNDILNFEEFTRQLTNEEQQQLLKHLPPVDVVKFPYSLKSMFDSPQFRENLTSLQQLLAEGVFDISFPGVKTEDCKTLKRLALSNSPKSKWVERYHLLKV</sequence>
<name>A0A5N5HZT6_9ROSA</name>
<keyword evidence="3 11" id="KW-0863">Zinc-finger</keyword>
<gene>
    <name evidence="15" type="ORF">D8674_028624</name>
</gene>
<dbReference type="PROSITE" id="PS50114">
    <property type="entry name" value="GATA_ZN_FINGER_2"/>
    <property type="match status" value="1"/>
</dbReference>
<evidence type="ECO:0000313" key="15">
    <source>
        <dbReference type="EMBL" id="KAB2632377.1"/>
    </source>
</evidence>
<dbReference type="InterPro" id="IPR044589">
    <property type="entry name" value="GATA26/27"/>
</dbReference>
<comment type="subcellular location">
    <subcellularLocation>
        <location evidence="1">Nucleus</location>
    </subcellularLocation>
</comment>
<dbReference type="GO" id="GO:0008270">
    <property type="term" value="F:zinc ion binding"/>
    <property type="evidence" value="ECO:0007669"/>
    <property type="project" value="UniProtKB-KW"/>
</dbReference>
<evidence type="ECO:0000256" key="10">
    <source>
        <dbReference type="ARBA" id="ARBA00061316"/>
    </source>
</evidence>
<reference evidence="15 16" key="1">
    <citation type="submission" date="2019-09" db="EMBL/GenBank/DDBJ databases">
        <authorList>
            <person name="Ou C."/>
        </authorList>
    </citation>
    <scope>NUCLEOTIDE SEQUENCE [LARGE SCALE GENOMIC DNA]</scope>
    <source>
        <strain evidence="15">S2</strain>
        <tissue evidence="15">Leaf</tissue>
    </source>
</reference>
<keyword evidence="16" id="KW-1185">Reference proteome</keyword>
<dbReference type="Gene3D" id="3.30.50.10">
    <property type="entry name" value="Erythroid Transcription Factor GATA-1, subunit A"/>
    <property type="match status" value="1"/>
</dbReference>
<evidence type="ECO:0000313" key="16">
    <source>
        <dbReference type="Proteomes" id="UP000327157"/>
    </source>
</evidence>
<dbReference type="FunFam" id="3.30.50.10:FF:000083">
    <property type="entry name" value="GATA transcription factor 27"/>
    <property type="match status" value="1"/>
</dbReference>
<dbReference type="GO" id="GO:0043565">
    <property type="term" value="F:sequence-specific DNA binding"/>
    <property type="evidence" value="ECO:0007669"/>
    <property type="project" value="InterPro"/>
</dbReference>
<comment type="similarity">
    <text evidence="10">Belongs to the type IV zinc-finger family. Class D subfamily.</text>
</comment>
<evidence type="ECO:0000256" key="1">
    <source>
        <dbReference type="ARBA" id="ARBA00004123"/>
    </source>
</evidence>
<feature type="region of interest" description="Disordered" evidence="12">
    <location>
        <begin position="108"/>
        <end position="134"/>
    </location>
</feature>